<sequence>MRDIGRFSPWLRACTLLAAVLAGSVSAFGADEPATKPSTEPAAAAAAAPVVAAPDPIGFNGGPTNPLLNPNSYLTGWVTGSADKNLDADSGGTFKPWAGDKPTVEELGQHTAKLYYSMNFVWVLISGFLVIFMQAGFALVETGLIRAKNAAHTMSMNFAVYALGMFGFFVCGFAIMCGGWNGTAIGGPGMLGGLPTMNSMFTVGSSVAGDSGWGLFGMKGFCLTGAAYDGAVVVMFLYMMAFMDTTATIVTGACAERWSYKAFCIYSIIIGAFIYPVFACWVWGGGWLAQLGYRAGLGHGVVDFAGSGVVHLQGGALAIITSLLIGPRIGRYTADGKVNPVKPHHIPMVQLGTFILAFGWFGFNAGSTLAASDGRIGMVAVNTMIAGMAATVTGIIYMWVTTGKPDPAMMCNSMLAGLVAITAPCAFVAPWAAFVIGAIAGVLVIWSVNFFDKIRIDDPVGASSVHGVCGAFGVLCVGIFADGTYGNGWNNVGWKEYMGVAGQGVTGLLYGDSKQIIAQIIEVVVCVAWNFIVGGIAFWLVGKLVGNRVSAEVEIAGMDIPEMGAVAYPEFLTPVLPESITPQQVADVRKGVLIV</sequence>
<evidence type="ECO:0000256" key="9">
    <source>
        <dbReference type="SAM" id="SignalP"/>
    </source>
</evidence>
<feature type="signal peptide" evidence="9">
    <location>
        <begin position="1"/>
        <end position="29"/>
    </location>
</feature>
<dbReference type="PROSITE" id="PS01219">
    <property type="entry name" value="AMMONIUM_TRANSP"/>
    <property type="match status" value="1"/>
</dbReference>
<evidence type="ECO:0000256" key="5">
    <source>
        <dbReference type="ARBA" id="ARBA00022989"/>
    </source>
</evidence>
<evidence type="ECO:0000256" key="7">
    <source>
        <dbReference type="ARBA" id="ARBA00023177"/>
    </source>
</evidence>
<dbReference type="PANTHER" id="PTHR11730">
    <property type="entry name" value="AMMONIUM TRANSPORTER"/>
    <property type="match status" value="1"/>
</dbReference>
<name>A0A7M2WTB7_9BACT</name>
<evidence type="ECO:0000259" key="10">
    <source>
        <dbReference type="Pfam" id="PF00909"/>
    </source>
</evidence>
<dbReference type="SUPFAM" id="SSF111352">
    <property type="entry name" value="Ammonium transporter"/>
    <property type="match status" value="1"/>
</dbReference>
<evidence type="ECO:0000313" key="12">
    <source>
        <dbReference type="Proteomes" id="UP000593765"/>
    </source>
</evidence>
<dbReference type="InterPro" id="IPR024041">
    <property type="entry name" value="NH4_transpt_AmtB-like_dom"/>
</dbReference>
<protein>
    <recommendedName>
        <fullName evidence="8">Ammonium transporter</fullName>
    </recommendedName>
</protein>
<comment type="similarity">
    <text evidence="2 8">Belongs to the ammonia transporter channel (TC 1.A.11.2) family.</text>
</comment>
<keyword evidence="7 8" id="KW-0924">Ammonia transport</keyword>
<evidence type="ECO:0000256" key="6">
    <source>
        <dbReference type="ARBA" id="ARBA00023136"/>
    </source>
</evidence>
<feature type="transmembrane region" description="Helical" evidence="8">
    <location>
        <begin position="460"/>
        <end position="481"/>
    </location>
</feature>
<keyword evidence="12" id="KW-1185">Reference proteome</keyword>
<feature type="transmembrane region" description="Helical" evidence="8">
    <location>
        <begin position="375"/>
        <end position="400"/>
    </location>
</feature>
<dbReference type="GO" id="GO:0005886">
    <property type="term" value="C:plasma membrane"/>
    <property type="evidence" value="ECO:0007669"/>
    <property type="project" value="UniProtKB-SubCell"/>
</dbReference>
<dbReference type="GO" id="GO:0097272">
    <property type="term" value="P:ammonium homeostasis"/>
    <property type="evidence" value="ECO:0007669"/>
    <property type="project" value="TreeGrafter"/>
</dbReference>
<feature type="transmembrane region" description="Helical" evidence="8">
    <location>
        <begin position="263"/>
        <end position="284"/>
    </location>
</feature>
<keyword evidence="6 8" id="KW-0472">Membrane</keyword>
<dbReference type="InterPro" id="IPR001905">
    <property type="entry name" value="Ammonium_transpt"/>
</dbReference>
<dbReference type="InterPro" id="IPR018047">
    <property type="entry name" value="Ammonium_transpt_CS"/>
</dbReference>
<reference evidence="11 12" key="1">
    <citation type="submission" date="2020-10" db="EMBL/GenBank/DDBJ databases">
        <title>Wide distribution of Phycisphaera-like planctomycetes from WD2101 soil group in peatlands and genome analysis of the first cultivated representative.</title>
        <authorList>
            <person name="Dedysh S.N."/>
            <person name="Beletsky A.V."/>
            <person name="Ivanova A."/>
            <person name="Kulichevskaya I.S."/>
            <person name="Suzina N.E."/>
            <person name="Philippov D.A."/>
            <person name="Rakitin A.L."/>
            <person name="Mardanov A.V."/>
            <person name="Ravin N.V."/>
        </authorList>
    </citation>
    <scope>NUCLEOTIDE SEQUENCE [LARGE SCALE GENOMIC DNA]</scope>
    <source>
        <strain evidence="11 12">M1803</strain>
    </source>
</reference>
<dbReference type="KEGG" id="hbs:IPV69_21385"/>
<keyword evidence="5 8" id="KW-1133">Transmembrane helix</keyword>
<feature type="domain" description="Ammonium transporter AmtB-like" evidence="10">
    <location>
        <begin position="121"/>
        <end position="568"/>
    </location>
</feature>
<dbReference type="AlphaFoldDB" id="A0A7M2WTB7"/>
<evidence type="ECO:0000313" key="11">
    <source>
        <dbReference type="EMBL" id="QOV88757.1"/>
    </source>
</evidence>
<evidence type="ECO:0000256" key="3">
    <source>
        <dbReference type="ARBA" id="ARBA00022448"/>
    </source>
</evidence>
<proteinExistence type="inferred from homology"/>
<feature type="chain" id="PRO_5034459046" description="Ammonium transporter" evidence="9">
    <location>
        <begin position="30"/>
        <end position="595"/>
    </location>
</feature>
<evidence type="ECO:0000256" key="1">
    <source>
        <dbReference type="ARBA" id="ARBA00004141"/>
    </source>
</evidence>
<evidence type="ECO:0000256" key="2">
    <source>
        <dbReference type="ARBA" id="ARBA00005887"/>
    </source>
</evidence>
<evidence type="ECO:0000256" key="4">
    <source>
        <dbReference type="ARBA" id="ARBA00022692"/>
    </source>
</evidence>
<keyword evidence="3 8" id="KW-0813">Transport</keyword>
<dbReference type="PANTHER" id="PTHR11730:SF6">
    <property type="entry name" value="AMMONIUM TRANSPORTER"/>
    <property type="match status" value="1"/>
</dbReference>
<feature type="transmembrane region" description="Helical" evidence="8">
    <location>
        <begin position="231"/>
        <end position="251"/>
    </location>
</feature>
<dbReference type="Proteomes" id="UP000593765">
    <property type="component" value="Chromosome"/>
</dbReference>
<feature type="transmembrane region" description="Helical" evidence="8">
    <location>
        <begin position="160"/>
        <end position="181"/>
    </location>
</feature>
<gene>
    <name evidence="11" type="ORF">IPV69_21385</name>
</gene>
<dbReference type="Pfam" id="PF00909">
    <property type="entry name" value="Ammonium_transp"/>
    <property type="match status" value="1"/>
</dbReference>
<accession>A0A7M2WTB7</accession>
<feature type="transmembrane region" description="Helical" evidence="8">
    <location>
        <begin position="516"/>
        <end position="541"/>
    </location>
</feature>
<dbReference type="NCBIfam" id="TIGR00836">
    <property type="entry name" value="amt"/>
    <property type="match status" value="1"/>
</dbReference>
<keyword evidence="9" id="KW-0732">Signal</keyword>
<dbReference type="InterPro" id="IPR029020">
    <property type="entry name" value="Ammonium/urea_transptr"/>
</dbReference>
<comment type="caution">
    <text evidence="8">Lacks conserved residue(s) required for the propagation of feature annotation.</text>
</comment>
<dbReference type="EMBL" id="CP063458">
    <property type="protein sequence ID" value="QOV88757.1"/>
    <property type="molecule type" value="Genomic_DNA"/>
</dbReference>
<dbReference type="Gene3D" id="1.10.3430.10">
    <property type="entry name" value="Ammonium transporter AmtB like domains"/>
    <property type="match status" value="1"/>
</dbReference>
<feature type="transmembrane region" description="Helical" evidence="8">
    <location>
        <begin position="120"/>
        <end position="140"/>
    </location>
</feature>
<feature type="transmembrane region" description="Helical" evidence="8">
    <location>
        <begin position="429"/>
        <end position="448"/>
    </location>
</feature>
<comment type="subcellular location">
    <subcellularLocation>
        <location evidence="8">Cell membrane</location>
        <topology evidence="8">Multi-pass membrane protein</topology>
    </subcellularLocation>
    <subcellularLocation>
        <location evidence="1">Membrane</location>
        <topology evidence="1">Multi-pass membrane protein</topology>
    </subcellularLocation>
</comment>
<keyword evidence="4 8" id="KW-0812">Transmembrane</keyword>
<feature type="transmembrane region" description="Helical" evidence="8">
    <location>
        <begin position="346"/>
        <end position="363"/>
    </location>
</feature>
<organism evidence="11 12">
    <name type="scientific">Humisphaera borealis</name>
    <dbReference type="NCBI Taxonomy" id="2807512"/>
    <lineage>
        <taxon>Bacteria</taxon>
        <taxon>Pseudomonadati</taxon>
        <taxon>Planctomycetota</taxon>
        <taxon>Phycisphaerae</taxon>
        <taxon>Tepidisphaerales</taxon>
        <taxon>Tepidisphaeraceae</taxon>
        <taxon>Humisphaera</taxon>
    </lineage>
</organism>
<evidence type="ECO:0000256" key="8">
    <source>
        <dbReference type="RuleBase" id="RU362002"/>
    </source>
</evidence>
<dbReference type="GO" id="GO:0008519">
    <property type="term" value="F:ammonium channel activity"/>
    <property type="evidence" value="ECO:0007669"/>
    <property type="project" value="InterPro"/>
</dbReference>